<reference evidence="9 10" key="1">
    <citation type="submission" date="2016-07" db="EMBL/GenBank/DDBJ databases">
        <title>Characterization of isolates of Eisenbergiella tayi derived from blood cultures, using whole genome sequencing.</title>
        <authorList>
            <person name="Burdz T."/>
            <person name="Wiebe D."/>
            <person name="Huynh C."/>
            <person name="Bernard K."/>
        </authorList>
    </citation>
    <scope>NUCLEOTIDE SEQUENCE [LARGE SCALE GENOMIC DNA]</scope>
    <source>
        <strain evidence="9 10">NML 110608</strain>
    </source>
</reference>
<dbReference type="SUPFAM" id="SSF46689">
    <property type="entry name" value="Homeodomain-like"/>
    <property type="match status" value="2"/>
</dbReference>
<accession>A0A1E3A1F6</accession>
<evidence type="ECO:0000256" key="4">
    <source>
        <dbReference type="ARBA" id="ARBA00023163"/>
    </source>
</evidence>
<dbReference type="GO" id="GO:0043565">
    <property type="term" value="F:sequence-specific DNA binding"/>
    <property type="evidence" value="ECO:0007669"/>
    <property type="project" value="InterPro"/>
</dbReference>
<dbReference type="PROSITE" id="PS01124">
    <property type="entry name" value="HTH_ARAC_FAMILY_2"/>
    <property type="match status" value="1"/>
</dbReference>
<evidence type="ECO:0000259" key="7">
    <source>
        <dbReference type="PROSITE" id="PS01124"/>
    </source>
</evidence>
<evidence type="ECO:0000256" key="1">
    <source>
        <dbReference type="ARBA" id="ARBA00018672"/>
    </source>
</evidence>
<dbReference type="InterPro" id="IPR018062">
    <property type="entry name" value="HTH_AraC-typ_CS"/>
</dbReference>
<dbReference type="Proteomes" id="UP000094067">
    <property type="component" value="Unassembled WGS sequence"/>
</dbReference>
<feature type="domain" description="Response regulatory" evidence="8">
    <location>
        <begin position="2"/>
        <end position="119"/>
    </location>
</feature>
<dbReference type="RefSeq" id="WP_069155005.1">
    <property type="nucleotide sequence ID" value="NZ_MCGH01000004.1"/>
</dbReference>
<dbReference type="GO" id="GO:0016740">
    <property type="term" value="F:transferase activity"/>
    <property type="evidence" value="ECO:0007669"/>
    <property type="project" value="UniProtKB-KW"/>
</dbReference>
<keyword evidence="3" id="KW-0238">DNA-binding</keyword>
<dbReference type="PANTHER" id="PTHR43280:SF2">
    <property type="entry name" value="HTH-TYPE TRANSCRIPTIONAL REGULATOR EXSA"/>
    <property type="match status" value="1"/>
</dbReference>
<keyword evidence="9" id="KW-0808">Transferase</keyword>
<comment type="caution">
    <text evidence="9">The sequence shown here is derived from an EMBL/GenBank/DDBJ whole genome shotgun (WGS) entry which is preliminary data.</text>
</comment>
<dbReference type="Pfam" id="PF12833">
    <property type="entry name" value="HTH_18"/>
    <property type="match status" value="1"/>
</dbReference>
<dbReference type="InterPro" id="IPR009057">
    <property type="entry name" value="Homeodomain-like_sf"/>
</dbReference>
<evidence type="ECO:0000256" key="2">
    <source>
        <dbReference type="ARBA" id="ARBA00023015"/>
    </source>
</evidence>
<comment type="function">
    <text evidence="5">May play the central regulatory role in sporulation. It may be an element of the effector pathway responsible for the activation of sporulation genes in response to nutritional stress. Spo0A may act in concert with spo0H (a sigma factor) to control the expression of some genes that are critical to the sporulation process.</text>
</comment>
<dbReference type="SMART" id="SM00448">
    <property type="entry name" value="REC"/>
    <property type="match status" value="1"/>
</dbReference>
<dbReference type="GO" id="GO:0000160">
    <property type="term" value="P:phosphorelay signal transduction system"/>
    <property type="evidence" value="ECO:0007669"/>
    <property type="project" value="InterPro"/>
</dbReference>
<dbReference type="Gene3D" id="1.10.10.60">
    <property type="entry name" value="Homeodomain-like"/>
    <property type="match status" value="2"/>
</dbReference>
<keyword evidence="4" id="KW-0804">Transcription</keyword>
<dbReference type="Gene3D" id="3.40.50.2300">
    <property type="match status" value="1"/>
</dbReference>
<protein>
    <recommendedName>
        <fullName evidence="1">Stage 0 sporulation protein A homolog</fullName>
    </recommendedName>
</protein>
<dbReference type="InterPro" id="IPR011006">
    <property type="entry name" value="CheY-like_superfamily"/>
</dbReference>
<dbReference type="GO" id="GO:0003700">
    <property type="term" value="F:DNA-binding transcription factor activity"/>
    <property type="evidence" value="ECO:0007669"/>
    <property type="project" value="InterPro"/>
</dbReference>
<dbReference type="SUPFAM" id="SSF52172">
    <property type="entry name" value="CheY-like"/>
    <property type="match status" value="1"/>
</dbReference>
<dbReference type="InterPro" id="IPR020449">
    <property type="entry name" value="Tscrpt_reg_AraC-type_HTH"/>
</dbReference>
<dbReference type="CDD" id="cd17536">
    <property type="entry name" value="REC_YesN-like"/>
    <property type="match status" value="1"/>
</dbReference>
<proteinExistence type="predicted"/>
<organism evidence="9 10">
    <name type="scientific">Eisenbergiella tayi</name>
    <dbReference type="NCBI Taxonomy" id="1432052"/>
    <lineage>
        <taxon>Bacteria</taxon>
        <taxon>Bacillati</taxon>
        <taxon>Bacillota</taxon>
        <taxon>Clostridia</taxon>
        <taxon>Lachnospirales</taxon>
        <taxon>Lachnospiraceae</taxon>
        <taxon>Eisenbergiella</taxon>
    </lineage>
</organism>
<dbReference type="PRINTS" id="PR00032">
    <property type="entry name" value="HTHARAC"/>
</dbReference>
<dbReference type="PATRIC" id="fig|1432052.4.peg.6277"/>
<evidence type="ECO:0000259" key="8">
    <source>
        <dbReference type="PROSITE" id="PS50110"/>
    </source>
</evidence>
<keyword evidence="2" id="KW-0805">Transcription regulation</keyword>
<evidence type="ECO:0000256" key="3">
    <source>
        <dbReference type="ARBA" id="ARBA00023125"/>
    </source>
</evidence>
<dbReference type="InterPro" id="IPR018060">
    <property type="entry name" value="HTH_AraC"/>
</dbReference>
<sequence length="475" mass="54971">MKLLIVDDQNSVHMFLDKMLESHTVGISGVFHAYNGKEALVLLEREKPDIMLLDVKMPVMDGLETLRQINAAGIQVRTIILSAYNEFEYARKALLFHVKDYLLKPIDWEELSDKLRMLICQAREDAVSAIQERVGDYLNGQKVASRDFALSFEKLDIKGYGFLCSRSGEGIKLPDEIPAQMICACSSEDLNMSLIRTEGSGVWDALREHFCREDALFIGFSLYQERPEQAPEAMRQSIEALKQGFYEPGTYRYEPDVFSQTSSQLEMELAGRIQDAYLNGDVQNVKLLVERLFTLFRRTKTPPQYVQEFCYSFLLHLNKDFITTFQQLKGSSFTSEFNYYDAASLKNALLRMIINMQCDFEPEEASTDSDVVCRIKQYIDLHYNQDLSLETMSKHFFIGKYQISRIFKKKFEINYSDYILKVRMENAALLLTATSCKLYEIAHKTGFEETSYFSNVFKKYYGVTPNEYRKMEESS</sequence>
<dbReference type="PANTHER" id="PTHR43280">
    <property type="entry name" value="ARAC-FAMILY TRANSCRIPTIONAL REGULATOR"/>
    <property type="match status" value="1"/>
</dbReference>
<feature type="modified residue" description="4-aspartylphosphate" evidence="6">
    <location>
        <position position="54"/>
    </location>
</feature>
<name>A0A1E3A1F6_9FIRM</name>
<dbReference type="PROSITE" id="PS50110">
    <property type="entry name" value="RESPONSE_REGULATORY"/>
    <property type="match status" value="1"/>
</dbReference>
<dbReference type="Pfam" id="PF00072">
    <property type="entry name" value="Response_reg"/>
    <property type="match status" value="1"/>
</dbReference>
<evidence type="ECO:0000256" key="6">
    <source>
        <dbReference type="PROSITE-ProRule" id="PRU00169"/>
    </source>
</evidence>
<dbReference type="AlphaFoldDB" id="A0A1E3A1F6"/>
<evidence type="ECO:0000256" key="5">
    <source>
        <dbReference type="ARBA" id="ARBA00024867"/>
    </source>
</evidence>
<dbReference type="InterPro" id="IPR001789">
    <property type="entry name" value="Sig_transdc_resp-reg_receiver"/>
</dbReference>
<evidence type="ECO:0000313" key="9">
    <source>
        <dbReference type="EMBL" id="ODM02489.1"/>
    </source>
</evidence>
<keyword evidence="6" id="KW-0597">Phosphoprotein</keyword>
<gene>
    <name evidence="9" type="primary">spo0F</name>
    <name evidence="9" type="ORF">BEI61_05651</name>
</gene>
<feature type="domain" description="HTH araC/xylS-type" evidence="7">
    <location>
        <begin position="373"/>
        <end position="471"/>
    </location>
</feature>
<dbReference type="PROSITE" id="PS00041">
    <property type="entry name" value="HTH_ARAC_FAMILY_1"/>
    <property type="match status" value="1"/>
</dbReference>
<dbReference type="SMART" id="SM00342">
    <property type="entry name" value="HTH_ARAC"/>
    <property type="match status" value="1"/>
</dbReference>
<dbReference type="EMBL" id="MCGH01000004">
    <property type="protein sequence ID" value="ODM02489.1"/>
    <property type="molecule type" value="Genomic_DNA"/>
</dbReference>
<evidence type="ECO:0000313" key="10">
    <source>
        <dbReference type="Proteomes" id="UP000094067"/>
    </source>
</evidence>